<feature type="region of interest" description="Disordered" evidence="1">
    <location>
        <begin position="1"/>
        <end position="37"/>
    </location>
</feature>
<feature type="compositionally biased region" description="Low complexity" evidence="1">
    <location>
        <begin position="21"/>
        <end position="32"/>
    </location>
</feature>
<accession>A0AA89C2D4</accession>
<protein>
    <submittedName>
        <fullName evidence="2">Uncharacterized protein</fullName>
    </submittedName>
</protein>
<comment type="caution">
    <text evidence="2">The sequence shown here is derived from an EMBL/GenBank/DDBJ whole genome shotgun (WGS) entry which is preliminary data.</text>
</comment>
<dbReference type="EMBL" id="VSWD01000010">
    <property type="protein sequence ID" value="KAK3091797.1"/>
    <property type="molecule type" value="Genomic_DNA"/>
</dbReference>
<organism evidence="2 3">
    <name type="scientific">Pinctada imbricata</name>
    <name type="common">Atlantic pearl-oyster</name>
    <name type="synonym">Pinctada martensii</name>
    <dbReference type="NCBI Taxonomy" id="66713"/>
    <lineage>
        <taxon>Eukaryota</taxon>
        <taxon>Metazoa</taxon>
        <taxon>Spiralia</taxon>
        <taxon>Lophotrochozoa</taxon>
        <taxon>Mollusca</taxon>
        <taxon>Bivalvia</taxon>
        <taxon>Autobranchia</taxon>
        <taxon>Pteriomorphia</taxon>
        <taxon>Pterioida</taxon>
        <taxon>Pterioidea</taxon>
        <taxon>Pteriidae</taxon>
        <taxon>Pinctada</taxon>
    </lineage>
</organism>
<gene>
    <name evidence="2" type="ORF">FSP39_022709</name>
</gene>
<reference evidence="2" key="1">
    <citation type="submission" date="2019-08" db="EMBL/GenBank/DDBJ databases">
        <title>The improved chromosome-level genome for the pearl oyster Pinctada fucata martensii using PacBio sequencing and Hi-C.</title>
        <authorList>
            <person name="Zheng Z."/>
        </authorList>
    </citation>
    <scope>NUCLEOTIDE SEQUENCE</scope>
    <source>
        <strain evidence="2">ZZ-2019</strain>
        <tissue evidence="2">Adductor muscle</tissue>
    </source>
</reference>
<evidence type="ECO:0000256" key="1">
    <source>
        <dbReference type="SAM" id="MobiDB-lite"/>
    </source>
</evidence>
<dbReference type="AlphaFoldDB" id="A0AA89C2D4"/>
<evidence type="ECO:0000313" key="3">
    <source>
        <dbReference type="Proteomes" id="UP001186944"/>
    </source>
</evidence>
<dbReference type="Proteomes" id="UP001186944">
    <property type="component" value="Unassembled WGS sequence"/>
</dbReference>
<proteinExistence type="predicted"/>
<sequence length="321" mass="36687">MSSKESSSSSSCKLKRGYPRSSARQVSSSSSSPFEQGHSYLSEKGVPKFAALWKKQHLQNLEIVYNDSPSSMTDILDVVKKQVMDLNMDTLPEIAQKLKELTKLIFDFSFNFNDPINSEINLRKWRCEMERTCRNFESIVTDFKSQNNDLLQNGINERNGDSLMSTCKVKGKTVSGMPDVRFPCYQNGDEKTIKIVTMAEVKHSDAWRGNRDSFHIENLTDDVLGQHGAELLLEYYRSLFRPAVSGLICIGTKLIFTILEIDGMKYGQVQADNVEGMNSKSTILYTKPYDYMDSRDRNDILNLFFWFGFVQHNAYKSFIPS</sequence>
<name>A0AA89C2D4_PINIB</name>
<keyword evidence="3" id="KW-1185">Reference proteome</keyword>
<evidence type="ECO:0000313" key="2">
    <source>
        <dbReference type="EMBL" id="KAK3091797.1"/>
    </source>
</evidence>
<feature type="compositionally biased region" description="Low complexity" evidence="1">
    <location>
        <begin position="1"/>
        <end position="11"/>
    </location>
</feature>